<dbReference type="HOGENOM" id="CLU_728177_0_0_1"/>
<dbReference type="AlphaFoldDB" id="E9HKR8"/>
<keyword evidence="3" id="KW-1185">Reference proteome</keyword>
<dbReference type="InterPro" id="IPR038765">
    <property type="entry name" value="Papain-like_cys_pep_sf"/>
</dbReference>
<proteinExistence type="predicted"/>
<dbReference type="PANTHER" id="PTHR34718:SF2">
    <property type="entry name" value="PHD-TYPE DOMAIN-CONTAINING PROTEIN"/>
    <property type="match status" value="1"/>
</dbReference>
<dbReference type="OrthoDB" id="6353126at2759"/>
<feature type="compositionally biased region" description="Basic and acidic residues" evidence="1">
    <location>
        <begin position="26"/>
        <end position="36"/>
    </location>
</feature>
<feature type="region of interest" description="Disordered" evidence="1">
    <location>
        <begin position="26"/>
        <end position="53"/>
    </location>
</feature>
<reference evidence="2 3" key="1">
    <citation type="journal article" date="2011" name="Science">
        <title>The ecoresponsive genome of Daphnia pulex.</title>
        <authorList>
            <person name="Colbourne J.K."/>
            <person name="Pfrender M.E."/>
            <person name="Gilbert D."/>
            <person name="Thomas W.K."/>
            <person name="Tucker A."/>
            <person name="Oakley T.H."/>
            <person name="Tokishita S."/>
            <person name="Aerts A."/>
            <person name="Arnold G.J."/>
            <person name="Basu M.K."/>
            <person name="Bauer D.J."/>
            <person name="Caceres C.E."/>
            <person name="Carmel L."/>
            <person name="Casola C."/>
            <person name="Choi J.H."/>
            <person name="Detter J.C."/>
            <person name="Dong Q."/>
            <person name="Dusheyko S."/>
            <person name="Eads B.D."/>
            <person name="Frohlich T."/>
            <person name="Geiler-Samerotte K.A."/>
            <person name="Gerlach D."/>
            <person name="Hatcher P."/>
            <person name="Jogdeo S."/>
            <person name="Krijgsveld J."/>
            <person name="Kriventseva E.V."/>
            <person name="Kultz D."/>
            <person name="Laforsch C."/>
            <person name="Lindquist E."/>
            <person name="Lopez J."/>
            <person name="Manak J.R."/>
            <person name="Muller J."/>
            <person name="Pangilinan J."/>
            <person name="Patwardhan R.P."/>
            <person name="Pitluck S."/>
            <person name="Pritham E.J."/>
            <person name="Rechtsteiner A."/>
            <person name="Rho M."/>
            <person name="Rogozin I.B."/>
            <person name="Sakarya O."/>
            <person name="Salamov A."/>
            <person name="Schaack S."/>
            <person name="Shapiro H."/>
            <person name="Shiga Y."/>
            <person name="Skalitzky C."/>
            <person name="Smith Z."/>
            <person name="Souvorov A."/>
            <person name="Sung W."/>
            <person name="Tang Z."/>
            <person name="Tsuchiya D."/>
            <person name="Tu H."/>
            <person name="Vos H."/>
            <person name="Wang M."/>
            <person name="Wolf Y.I."/>
            <person name="Yamagata H."/>
            <person name="Yamada T."/>
            <person name="Ye Y."/>
            <person name="Shaw J.R."/>
            <person name="Andrews J."/>
            <person name="Crease T.J."/>
            <person name="Tang H."/>
            <person name="Lucas S.M."/>
            <person name="Robertson H.M."/>
            <person name="Bork P."/>
            <person name="Koonin E.V."/>
            <person name="Zdobnov E.M."/>
            <person name="Grigoriev I.V."/>
            <person name="Lynch M."/>
            <person name="Boore J.L."/>
        </authorList>
    </citation>
    <scope>NUCLEOTIDE SEQUENCE [LARGE SCALE GENOMIC DNA]</scope>
</reference>
<dbReference type="Gene3D" id="3.40.395.10">
    <property type="entry name" value="Adenoviral Proteinase, Chain A"/>
    <property type="match status" value="1"/>
</dbReference>
<dbReference type="OMA" id="CRTAKTH"/>
<evidence type="ECO:0000313" key="3">
    <source>
        <dbReference type="Proteomes" id="UP000000305"/>
    </source>
</evidence>
<dbReference type="Proteomes" id="UP000000305">
    <property type="component" value="Unassembled WGS sequence"/>
</dbReference>
<evidence type="ECO:0000256" key="1">
    <source>
        <dbReference type="SAM" id="MobiDB-lite"/>
    </source>
</evidence>
<dbReference type="SUPFAM" id="SSF54001">
    <property type="entry name" value="Cysteine proteinases"/>
    <property type="match status" value="1"/>
</dbReference>
<dbReference type="eggNOG" id="ENOG502SV05">
    <property type="taxonomic scope" value="Eukaryota"/>
</dbReference>
<name>E9HKR8_DAPPU</name>
<dbReference type="PANTHER" id="PTHR34718">
    <property type="entry name" value="PHD-TYPE DOMAIN-CONTAINING PROTEIN"/>
    <property type="match status" value="1"/>
</dbReference>
<organism evidence="2 3">
    <name type="scientific">Daphnia pulex</name>
    <name type="common">Water flea</name>
    <dbReference type="NCBI Taxonomy" id="6669"/>
    <lineage>
        <taxon>Eukaryota</taxon>
        <taxon>Metazoa</taxon>
        <taxon>Ecdysozoa</taxon>
        <taxon>Arthropoda</taxon>
        <taxon>Crustacea</taxon>
        <taxon>Branchiopoda</taxon>
        <taxon>Diplostraca</taxon>
        <taxon>Cladocera</taxon>
        <taxon>Anomopoda</taxon>
        <taxon>Daphniidae</taxon>
        <taxon>Daphnia</taxon>
    </lineage>
</organism>
<evidence type="ECO:0000313" key="2">
    <source>
        <dbReference type="EMBL" id="EFX67669.1"/>
    </source>
</evidence>
<gene>
    <name evidence="2" type="ORF">DAPPUDRAFT_115251</name>
</gene>
<evidence type="ECO:0008006" key="4">
    <source>
        <dbReference type="Google" id="ProtNLM"/>
    </source>
</evidence>
<dbReference type="InParanoid" id="E9HKR8"/>
<dbReference type="EMBL" id="GL732671">
    <property type="protein sequence ID" value="EFX67669.1"/>
    <property type="molecule type" value="Genomic_DNA"/>
</dbReference>
<dbReference type="KEGG" id="dpx:DAPPUDRAFT_115251"/>
<feature type="compositionally biased region" description="Acidic residues" evidence="1">
    <location>
        <begin position="37"/>
        <end position="47"/>
    </location>
</feature>
<sequence length="380" mass="42994">MRLFHDIHALIKADKPIQLVLLSRQEDKKEESRADVNEEPSTTDESTDLPKNEKISSWAAIHLTVATRKRGRPKENKGFFNPYHKHAKKKRLARNDFDNRLEEEVAILNEEAEAIAREEETCNNIDLITPSLADSPLADESCEVEASTVSPYDLSADGMCKVDAATIDDPSLEVLKTCRTAKTHRSRIREPRLFLDKPQMITNHNYLNTGDINLAQVILKRLHPTIGGLYCSTMGATLEFSPAQGDQWFQIIQNGSNHWVMPSTPWKNDHILSCMSSLLYTPEKKMTYIVKSCQRQSNGYDCGVFSIAFVTSLATGEDPENRLYNQKKLRAHLMDCLVSGTLTQFLSDPIRAKRSREIVQEEELLSPNRMGEKGIGAHRI</sequence>
<accession>E9HKR8</accession>
<protein>
    <recommendedName>
        <fullName evidence="4">Ubiquitin-like protease family profile domain-containing protein</fullName>
    </recommendedName>
</protein>